<dbReference type="GeneID" id="28769748"/>
<keyword evidence="2" id="KW-1185">Reference proteome</keyword>
<dbReference type="Proteomes" id="UP000077069">
    <property type="component" value="Unassembled WGS sequence"/>
</dbReference>
<proteinExistence type="predicted"/>
<dbReference type="OrthoDB" id="3793762at2759"/>
<protein>
    <submittedName>
        <fullName evidence="1">Uncharacterized protein</fullName>
    </submittedName>
</protein>
<evidence type="ECO:0000313" key="1">
    <source>
        <dbReference type="EMBL" id="OAG09421.1"/>
    </source>
</evidence>
<organism evidence="1 2">
    <name type="scientific">Paraphaeosphaeria sporulosa</name>
    <dbReference type="NCBI Taxonomy" id="1460663"/>
    <lineage>
        <taxon>Eukaryota</taxon>
        <taxon>Fungi</taxon>
        <taxon>Dikarya</taxon>
        <taxon>Ascomycota</taxon>
        <taxon>Pezizomycotina</taxon>
        <taxon>Dothideomycetes</taxon>
        <taxon>Pleosporomycetidae</taxon>
        <taxon>Pleosporales</taxon>
        <taxon>Massarineae</taxon>
        <taxon>Didymosphaeriaceae</taxon>
        <taxon>Paraphaeosphaeria</taxon>
    </lineage>
</organism>
<evidence type="ECO:0000313" key="2">
    <source>
        <dbReference type="Proteomes" id="UP000077069"/>
    </source>
</evidence>
<dbReference type="RefSeq" id="XP_018039786.1">
    <property type="nucleotide sequence ID" value="XM_018186262.1"/>
</dbReference>
<dbReference type="InParanoid" id="A0A177CQC2"/>
<gene>
    <name evidence="1" type="ORF">CC84DRAFT_436437</name>
</gene>
<dbReference type="EMBL" id="KV441549">
    <property type="protein sequence ID" value="OAG09421.1"/>
    <property type="molecule type" value="Genomic_DNA"/>
</dbReference>
<dbReference type="AlphaFoldDB" id="A0A177CQC2"/>
<name>A0A177CQC2_9PLEO</name>
<sequence>MRHIANCSTSMALLAGARTAAARLFLRRPRRCPTTSAASPVCLASRLVARHLPAPRSRRPALRTAWGTLLVTQLPEHIRKHYPGQVRVYLPPFPYVLPPAPTRRRFTHYGLEEEPVLQCPRQFVSIIELQGPARELFFETVYGEGKGKTILRSPVWDGGRDLDAANNTVGDVKMEDAFDAPATADKDVPEVKMSCMYHMHTEDRACWLLKNPLVNGGVWPTEDEE</sequence>
<accession>A0A177CQC2</accession>
<reference evidence="1 2" key="1">
    <citation type="submission" date="2016-05" db="EMBL/GenBank/DDBJ databases">
        <title>Comparative analysis of secretome profiles of manganese(II)-oxidizing ascomycete fungi.</title>
        <authorList>
            <consortium name="DOE Joint Genome Institute"/>
            <person name="Zeiner C.A."/>
            <person name="Purvine S.O."/>
            <person name="Zink E.M."/>
            <person name="Wu S."/>
            <person name="Pasa-Tolic L."/>
            <person name="Chaput D.L."/>
            <person name="Haridas S."/>
            <person name="Grigoriev I.V."/>
            <person name="Santelli C.M."/>
            <person name="Hansel C.M."/>
        </authorList>
    </citation>
    <scope>NUCLEOTIDE SEQUENCE [LARGE SCALE GENOMIC DNA]</scope>
    <source>
        <strain evidence="1 2">AP3s5-JAC2a</strain>
    </source>
</reference>